<evidence type="ECO:0000313" key="7">
    <source>
        <dbReference type="EMBL" id="MFG1709387.1"/>
    </source>
</evidence>
<dbReference type="PRINTS" id="PR00420">
    <property type="entry name" value="RNGMNOXGNASE"/>
</dbReference>
<comment type="domain">
    <text evidence="5">Consists of an N-terminal FAD-binding domain with a Rossman fold and a C-terminal substrate-binding domain.</text>
</comment>
<evidence type="ECO:0000256" key="4">
    <source>
        <dbReference type="ARBA" id="ARBA00023033"/>
    </source>
</evidence>
<dbReference type="HAMAP" id="MF_00845">
    <property type="entry name" value="TetX_monooxygenase"/>
    <property type="match status" value="1"/>
</dbReference>
<keyword evidence="5" id="KW-0547">Nucleotide-binding</keyword>
<comment type="catalytic activity">
    <reaction evidence="5">
        <text>a tetracycline + NADPH + O2 + H(+) = an 11a-hydroxytetracycline + NADP(+) + H2O</text>
        <dbReference type="Rhea" id="RHEA:61444"/>
        <dbReference type="ChEBI" id="CHEBI:15377"/>
        <dbReference type="ChEBI" id="CHEBI:15378"/>
        <dbReference type="ChEBI" id="CHEBI:15379"/>
        <dbReference type="ChEBI" id="CHEBI:57783"/>
        <dbReference type="ChEBI" id="CHEBI:58349"/>
        <dbReference type="ChEBI" id="CHEBI:144644"/>
        <dbReference type="ChEBI" id="CHEBI:144645"/>
    </reaction>
</comment>
<keyword evidence="2 5" id="KW-0274">FAD</keyword>
<keyword evidence="4 5" id="KW-0503">Monooxygenase</keyword>
<dbReference type="EMBL" id="JBICRM010000036">
    <property type="protein sequence ID" value="MFG1709387.1"/>
    <property type="molecule type" value="Genomic_DNA"/>
</dbReference>
<keyword evidence="1 5" id="KW-0285">Flavoprotein</keyword>
<protein>
    <recommendedName>
        <fullName evidence="5">Flavin-dependent monooxygenase</fullName>
    </recommendedName>
    <alternativeName>
        <fullName evidence="5">TetX monooxygenase</fullName>
        <shortName evidence="5">TetX</shortName>
        <ecNumber evidence="5">1.14.13.-</ecNumber>
    </alternativeName>
</protein>
<evidence type="ECO:0000313" key="8">
    <source>
        <dbReference type="Proteomes" id="UP001603978"/>
    </source>
</evidence>
<reference evidence="7 8" key="1">
    <citation type="submission" date="2024-10" db="EMBL/GenBank/DDBJ databases">
        <authorList>
            <person name="Topkara A.R."/>
            <person name="Saygin H."/>
        </authorList>
    </citation>
    <scope>NUCLEOTIDE SEQUENCE [LARGE SCALE GENOMIC DNA]</scope>
    <source>
        <strain evidence="7 8">M3C6</strain>
    </source>
</reference>
<comment type="caution">
    <text evidence="7">The sequence shown here is derived from an EMBL/GenBank/DDBJ whole genome shotgun (WGS) entry which is preliminary data.</text>
</comment>
<dbReference type="PANTHER" id="PTHR46972:SF1">
    <property type="entry name" value="FAD DEPENDENT OXIDOREDUCTASE DOMAIN-CONTAINING PROTEIN"/>
    <property type="match status" value="1"/>
</dbReference>
<name>A0ABW7AT27_9ACTN</name>
<keyword evidence="5" id="KW-0521">NADP</keyword>
<keyword evidence="8" id="KW-1185">Reference proteome</keyword>
<dbReference type="EC" id="1.14.13.-" evidence="5"/>
<comment type="similarity">
    <text evidence="5">Belongs to the aromatic-ring hydroxylase family. TetX subfamily.</text>
</comment>
<evidence type="ECO:0000256" key="2">
    <source>
        <dbReference type="ARBA" id="ARBA00022827"/>
    </source>
</evidence>
<accession>A0ABW7AT27</accession>
<keyword evidence="5" id="KW-0963">Cytoplasm</keyword>
<evidence type="ECO:0000256" key="5">
    <source>
        <dbReference type="HAMAP-Rule" id="MF_00845"/>
    </source>
</evidence>
<gene>
    <name evidence="7" type="ORF">ACFLIM_39970</name>
</gene>
<dbReference type="Pfam" id="PF01494">
    <property type="entry name" value="FAD_binding_3"/>
    <property type="match status" value="1"/>
</dbReference>
<dbReference type="InterPro" id="IPR002938">
    <property type="entry name" value="FAD-bd"/>
</dbReference>
<comment type="cofactor">
    <cofactor evidence="5">
        <name>FAD</name>
        <dbReference type="ChEBI" id="CHEBI:57692"/>
    </cofactor>
</comment>
<feature type="binding site" evidence="5">
    <location>
        <position position="42"/>
    </location>
    <ligand>
        <name>NADPH</name>
        <dbReference type="ChEBI" id="CHEBI:57783"/>
    </ligand>
</feature>
<dbReference type="Gene3D" id="3.50.50.60">
    <property type="entry name" value="FAD/NAD(P)-binding domain"/>
    <property type="match status" value="1"/>
</dbReference>
<feature type="binding site" evidence="5">
    <location>
        <position position="49"/>
    </location>
    <ligand>
        <name>FAD</name>
        <dbReference type="ChEBI" id="CHEBI:57692"/>
    </ligand>
</feature>
<dbReference type="InterPro" id="IPR036188">
    <property type="entry name" value="FAD/NAD-bd_sf"/>
</dbReference>
<comment type="subcellular location">
    <subcellularLocation>
        <location evidence="5">Cytoplasm</location>
    </subcellularLocation>
</comment>
<feature type="domain" description="FAD-binding" evidence="6">
    <location>
        <begin position="7"/>
        <end position="331"/>
    </location>
</feature>
<comment type="subunit">
    <text evidence="5">Monomer.</text>
</comment>
<evidence type="ECO:0000259" key="6">
    <source>
        <dbReference type="Pfam" id="PF01494"/>
    </source>
</evidence>
<sequence length="496" mass="53337">MNTPARIAIVGAGPGGLLCARVLQEHDIEVTVYEADASVDARDAGGTLDLKADSGQIALEDAGLLKDFMARARPEGQAKSRLDQHGTVLSAFVPEEDDIAASEIDRGQLRALLAEHVQPGTVKWGHKLQAVTPLGNGTHRLEFGNGTLAEADLVIGADGAWSRVRPLISQAVPQYSGVSFVEVRFEDVDERHPRVAALVGDGHMFASDNDGRGIILQRNSNGHVRGYVAMRAELDWYDKAGVDLDDQVGVRQFLLKEFKGWADEMLRFINDNDGAFINRPLWTLLAPLTWEHTAGATLLGDAAHLMAPWGGFGVNFAMLDGAELARALAEEPTIDSAVARYEAGMLPRSGEHAVGANDALERFFATRDFDPSQIRDHAAEHRESVAAAAEYRRRNPAATPGETPGSAWTLKFQTPRGEQLAKLVLDMTASTLTGSLNDAPIEGGQINGSDISFSARLTTPFKMKVKCAASIDGDTMTGKAKSTLMTIDFTGTREAA</sequence>
<comment type="function">
    <text evidence="5">An FAD-requiring monooxygenase active on some tetracycline antibiotic derivatives, which leads to their inactivation. Hydroxylates carbon 11a of tetracycline and some analogs.</text>
</comment>
<evidence type="ECO:0000256" key="1">
    <source>
        <dbReference type="ARBA" id="ARBA00022630"/>
    </source>
</evidence>
<dbReference type="Proteomes" id="UP001603978">
    <property type="component" value="Unassembled WGS sequence"/>
</dbReference>
<dbReference type="PANTHER" id="PTHR46972">
    <property type="entry name" value="MONOOXYGENASE ASQM-RELATED"/>
    <property type="match status" value="1"/>
</dbReference>
<dbReference type="SUPFAM" id="SSF51905">
    <property type="entry name" value="FAD/NAD(P)-binding domain"/>
    <property type="match status" value="1"/>
</dbReference>
<dbReference type="InterPro" id="IPR043683">
    <property type="entry name" value="TetX_monooxygenase"/>
</dbReference>
<keyword evidence="3 5" id="KW-0560">Oxidoreductase</keyword>
<organism evidence="7 8">
    <name type="scientific">Nonomuraea marmarensis</name>
    <dbReference type="NCBI Taxonomy" id="3351344"/>
    <lineage>
        <taxon>Bacteria</taxon>
        <taxon>Bacillati</taxon>
        <taxon>Actinomycetota</taxon>
        <taxon>Actinomycetes</taxon>
        <taxon>Streptosporangiales</taxon>
        <taxon>Streptosporangiaceae</taxon>
        <taxon>Nonomuraea</taxon>
    </lineage>
</organism>
<feature type="binding site" evidence="5">
    <location>
        <position position="106"/>
    </location>
    <ligand>
        <name>FAD</name>
        <dbReference type="ChEBI" id="CHEBI:57692"/>
    </ligand>
</feature>
<feature type="binding site" evidence="5">
    <location>
        <position position="301"/>
    </location>
    <ligand>
        <name>FAD</name>
        <dbReference type="ChEBI" id="CHEBI:57692"/>
    </ligand>
</feature>
<evidence type="ECO:0000256" key="3">
    <source>
        <dbReference type="ARBA" id="ARBA00023002"/>
    </source>
</evidence>
<dbReference type="RefSeq" id="WP_393174112.1">
    <property type="nucleotide sequence ID" value="NZ_JBICRM010000036.1"/>
</dbReference>
<proteinExistence type="inferred from homology"/>